<protein>
    <submittedName>
        <fullName evidence="1">Sulfatase</fullName>
    </submittedName>
</protein>
<dbReference type="PROSITE" id="PS51318">
    <property type="entry name" value="TAT"/>
    <property type="match status" value="1"/>
</dbReference>
<dbReference type="InterPro" id="IPR017850">
    <property type="entry name" value="Alkaline_phosphatase_core_sf"/>
</dbReference>
<dbReference type="Pfam" id="PF07394">
    <property type="entry name" value="DUF1501"/>
    <property type="match status" value="1"/>
</dbReference>
<comment type="caution">
    <text evidence="1">The sequence shown here is derived from an EMBL/GenBank/DDBJ whole genome shotgun (WGS) entry which is preliminary data.</text>
</comment>
<dbReference type="PANTHER" id="PTHR43737">
    <property type="entry name" value="BLL7424 PROTEIN"/>
    <property type="match status" value="1"/>
</dbReference>
<dbReference type="Proteomes" id="UP000316213">
    <property type="component" value="Unassembled WGS sequence"/>
</dbReference>
<reference evidence="1 2" key="1">
    <citation type="submission" date="2019-02" db="EMBL/GenBank/DDBJ databases">
        <title>Deep-cultivation of Planctomycetes and their phenomic and genomic characterization uncovers novel biology.</title>
        <authorList>
            <person name="Wiegand S."/>
            <person name="Jogler M."/>
            <person name="Boedeker C."/>
            <person name="Pinto D."/>
            <person name="Vollmers J."/>
            <person name="Rivas-Marin E."/>
            <person name="Kohn T."/>
            <person name="Peeters S.H."/>
            <person name="Heuer A."/>
            <person name="Rast P."/>
            <person name="Oberbeckmann S."/>
            <person name="Bunk B."/>
            <person name="Jeske O."/>
            <person name="Meyerdierks A."/>
            <person name="Storesund J.E."/>
            <person name="Kallscheuer N."/>
            <person name="Luecker S."/>
            <person name="Lage O.M."/>
            <person name="Pohl T."/>
            <person name="Merkel B.J."/>
            <person name="Hornburger P."/>
            <person name="Mueller R.-W."/>
            <person name="Bruemmer F."/>
            <person name="Labrenz M."/>
            <person name="Spormann A.M."/>
            <person name="Op Den Camp H."/>
            <person name="Overmann J."/>
            <person name="Amann R."/>
            <person name="Jetten M.S.M."/>
            <person name="Mascher T."/>
            <person name="Medema M.H."/>
            <person name="Devos D.P."/>
            <person name="Kaster A.-K."/>
            <person name="Ovreas L."/>
            <person name="Rohde M."/>
            <person name="Galperin M.Y."/>
            <person name="Jogler C."/>
        </authorList>
    </citation>
    <scope>NUCLEOTIDE SEQUENCE [LARGE SCALE GENOMIC DNA]</scope>
    <source>
        <strain evidence="1 2">Pla100</strain>
    </source>
</reference>
<dbReference type="InterPro" id="IPR006311">
    <property type="entry name" value="TAT_signal"/>
</dbReference>
<keyword evidence="2" id="KW-1185">Reference proteome</keyword>
<accession>A0A5C6API6</accession>
<dbReference type="InterPro" id="IPR010869">
    <property type="entry name" value="DUF1501"/>
</dbReference>
<dbReference type="EMBL" id="SJPM01000002">
    <property type="protein sequence ID" value="TWU01428.1"/>
    <property type="molecule type" value="Genomic_DNA"/>
</dbReference>
<dbReference type="PANTHER" id="PTHR43737:SF1">
    <property type="entry name" value="DUF1501 DOMAIN-CONTAINING PROTEIN"/>
    <property type="match status" value="1"/>
</dbReference>
<proteinExistence type="predicted"/>
<dbReference type="Gene3D" id="3.40.720.10">
    <property type="entry name" value="Alkaline Phosphatase, subunit A"/>
    <property type="match status" value="1"/>
</dbReference>
<organism evidence="1 2">
    <name type="scientific">Neorhodopirellula pilleata</name>
    <dbReference type="NCBI Taxonomy" id="2714738"/>
    <lineage>
        <taxon>Bacteria</taxon>
        <taxon>Pseudomonadati</taxon>
        <taxon>Planctomycetota</taxon>
        <taxon>Planctomycetia</taxon>
        <taxon>Pirellulales</taxon>
        <taxon>Pirellulaceae</taxon>
        <taxon>Neorhodopirellula</taxon>
    </lineage>
</organism>
<evidence type="ECO:0000313" key="2">
    <source>
        <dbReference type="Proteomes" id="UP000316213"/>
    </source>
</evidence>
<gene>
    <name evidence="1" type="ORF">Pla100_11550</name>
</gene>
<dbReference type="SUPFAM" id="SSF53649">
    <property type="entry name" value="Alkaline phosphatase-like"/>
    <property type="match status" value="1"/>
</dbReference>
<name>A0A5C6API6_9BACT</name>
<evidence type="ECO:0000313" key="1">
    <source>
        <dbReference type="EMBL" id="TWU01428.1"/>
    </source>
</evidence>
<dbReference type="OrthoDB" id="127333at2"/>
<dbReference type="RefSeq" id="WP_146576733.1">
    <property type="nucleotide sequence ID" value="NZ_SJPM01000002.1"/>
</dbReference>
<sequence>MNPIIEYQNHLTRRQFFAGAGLGIGSVALAALSQQEISAAAIDRVHPPLPGLPHFTPKAKRLIYLHMNGAPSQLDLFDYKPGLVDQFKKELPDSVRNGQRITTMTSGQSSLPVAPSIFKFKQCGESGMWMSDLVPHMHSIADEITMIKSVHTEAINHDPACTFVMTGSEVPGKPSLGSWLSYGLGSESNDLPAFVVFTPTFPKDSQAQALFTRMWSSGFLPSSHDGVALRGAGDPVLYLQNPPGVNGSDRRRMLDALGQLNERNFERYADPETRTRISQYEMAFRMQSSVPELTDLSGESQETLAMYGPDVHRKGSYASSAILARRLVERGVRCVQILHRGWDQHANLPKLIQGQCNDVDQATAALIRDLKQRGLLEDTLVVFGGEFGRTVYSQGTLTDNNYGRDHHPRNFCMWMAGGGVKAGMTYGETDDFSYNITENPVHLNDLNATILHQMGIDDRRLSFKFQGLQQRLTGVEETHVVKDILG</sequence>
<dbReference type="AlphaFoldDB" id="A0A5C6API6"/>